<dbReference type="InterPro" id="IPR018673">
    <property type="entry name" value="DUF2141"/>
</dbReference>
<keyword evidence="1" id="KW-0732">Signal</keyword>
<dbReference type="Proteomes" id="UP000309788">
    <property type="component" value="Unassembled WGS sequence"/>
</dbReference>
<protein>
    <submittedName>
        <fullName evidence="2">DUF2141 domain-containing protein</fullName>
    </submittedName>
</protein>
<organism evidence="2 3">
    <name type="scientific">Dyadobacter sediminis</name>
    <dbReference type="NCBI Taxonomy" id="1493691"/>
    <lineage>
        <taxon>Bacteria</taxon>
        <taxon>Pseudomonadati</taxon>
        <taxon>Bacteroidota</taxon>
        <taxon>Cytophagia</taxon>
        <taxon>Cytophagales</taxon>
        <taxon>Spirosomataceae</taxon>
        <taxon>Dyadobacter</taxon>
    </lineage>
</organism>
<feature type="signal peptide" evidence="1">
    <location>
        <begin position="1"/>
        <end position="29"/>
    </location>
</feature>
<dbReference type="EMBL" id="VCEI01000028">
    <property type="protein sequence ID" value="TLU90489.1"/>
    <property type="molecule type" value="Genomic_DNA"/>
</dbReference>
<proteinExistence type="predicted"/>
<feature type="chain" id="PRO_5024383140" evidence="1">
    <location>
        <begin position="30"/>
        <end position="152"/>
    </location>
</feature>
<reference evidence="2 3" key="1">
    <citation type="submission" date="2019-05" db="EMBL/GenBank/DDBJ databases">
        <authorList>
            <person name="Qu J.-H."/>
        </authorList>
    </citation>
    <scope>NUCLEOTIDE SEQUENCE [LARGE SCALE GENOMIC DNA]</scope>
    <source>
        <strain evidence="2 3">Z12</strain>
    </source>
</reference>
<gene>
    <name evidence="2" type="ORF">FEM55_18175</name>
</gene>
<dbReference type="OrthoDB" id="9788332at2"/>
<evidence type="ECO:0000256" key="1">
    <source>
        <dbReference type="SAM" id="SignalP"/>
    </source>
</evidence>
<sequence>MCGRMANKKQRRKMKLLILSVLYAFLNFGSAPKTTLNVEITNVKKAKGKLWIGIYKPNEKFGGDKPGIYKLIDVQSAGNQNATFELEPGRYALAVYHDLNNNNEMDKNLVGIPKEPYGFSKDFRPKFSAPKFTDCAFDVPAAGQKISVKITD</sequence>
<accession>A0A5R9K8R8</accession>
<dbReference type="AlphaFoldDB" id="A0A5R9K8R8"/>
<keyword evidence="3" id="KW-1185">Reference proteome</keyword>
<evidence type="ECO:0000313" key="2">
    <source>
        <dbReference type="EMBL" id="TLU90489.1"/>
    </source>
</evidence>
<name>A0A5R9K8R8_9BACT</name>
<evidence type="ECO:0000313" key="3">
    <source>
        <dbReference type="Proteomes" id="UP000309788"/>
    </source>
</evidence>
<dbReference type="Pfam" id="PF09912">
    <property type="entry name" value="DUF2141"/>
    <property type="match status" value="1"/>
</dbReference>
<comment type="caution">
    <text evidence="2">The sequence shown here is derived from an EMBL/GenBank/DDBJ whole genome shotgun (WGS) entry which is preliminary data.</text>
</comment>